<evidence type="ECO:0000313" key="2">
    <source>
        <dbReference type="Proteomes" id="UP000199584"/>
    </source>
</evidence>
<gene>
    <name evidence="1" type="ORF">SAMN05660706_11198</name>
</gene>
<dbReference type="RefSeq" id="WP_092483029.1">
    <property type="nucleotide sequence ID" value="NZ_FOYM01000011.1"/>
</dbReference>
<sequence>MKVISVYGVSKLSGNTTIAEELALVSQGKGYKTLLVDLDIHNGDVTERLKINNYPNISDWCEDIYNKSRKTPITNIEYTRAEWAQFIQEHSSGLHVLATNTDKRLPHYGNIYYEIRIIYNSLKEGDYDVMVVDMSNTPTSFNYFVMEDADVPILVVDTFRYNVKSLQHFLWDLEDVHFPVEKLQLLFNRKPSPVEESPEKVAGELNLPLLGILPEFAEDLAKTVQVKADLNKTLGQIFDKIMSGK</sequence>
<dbReference type="SUPFAM" id="SSF52540">
    <property type="entry name" value="P-loop containing nucleoside triphosphate hydrolases"/>
    <property type="match status" value="1"/>
</dbReference>
<dbReference type="STRING" id="39060.SAMN05660706_11198"/>
<evidence type="ECO:0000313" key="1">
    <source>
        <dbReference type="EMBL" id="SFR05246.1"/>
    </source>
</evidence>
<organism evidence="1 2">
    <name type="scientific">Desulfoscipio geothermicus DSM 3669</name>
    <dbReference type="NCBI Taxonomy" id="1121426"/>
    <lineage>
        <taxon>Bacteria</taxon>
        <taxon>Bacillati</taxon>
        <taxon>Bacillota</taxon>
        <taxon>Clostridia</taxon>
        <taxon>Eubacteriales</taxon>
        <taxon>Desulfallaceae</taxon>
        <taxon>Desulfoscipio</taxon>
    </lineage>
</organism>
<accession>A0A1I6DII2</accession>
<dbReference type="AlphaFoldDB" id="A0A1I6DII2"/>
<proteinExistence type="predicted"/>
<dbReference type="EMBL" id="FOYM01000011">
    <property type="protein sequence ID" value="SFR05246.1"/>
    <property type="molecule type" value="Genomic_DNA"/>
</dbReference>
<dbReference type="Proteomes" id="UP000199584">
    <property type="component" value="Unassembled WGS sequence"/>
</dbReference>
<name>A0A1I6DII2_9FIRM</name>
<dbReference type="OrthoDB" id="1804818at2"/>
<dbReference type="Gene3D" id="3.40.50.300">
    <property type="entry name" value="P-loop containing nucleotide triphosphate hydrolases"/>
    <property type="match status" value="1"/>
</dbReference>
<dbReference type="InterPro" id="IPR027417">
    <property type="entry name" value="P-loop_NTPase"/>
</dbReference>
<reference evidence="2" key="1">
    <citation type="submission" date="2016-10" db="EMBL/GenBank/DDBJ databases">
        <authorList>
            <person name="Varghese N."/>
            <person name="Submissions S."/>
        </authorList>
    </citation>
    <scope>NUCLEOTIDE SEQUENCE [LARGE SCALE GENOMIC DNA]</scope>
    <source>
        <strain evidence="2">DSM 3669</strain>
    </source>
</reference>
<keyword evidence="2" id="KW-1185">Reference proteome</keyword>
<protein>
    <submittedName>
        <fullName evidence="1">AAA domain-containing protein</fullName>
    </submittedName>
</protein>